<evidence type="ECO:0000256" key="1">
    <source>
        <dbReference type="ARBA" id="ARBA00023239"/>
    </source>
</evidence>
<evidence type="ECO:0000259" key="3">
    <source>
        <dbReference type="PROSITE" id="PS51464"/>
    </source>
</evidence>
<accession>A0A1H4KIU8</accession>
<dbReference type="GO" id="GO:0016835">
    <property type="term" value="F:carbon-oxygen lyase activity"/>
    <property type="evidence" value="ECO:0007669"/>
    <property type="project" value="InterPro"/>
</dbReference>
<dbReference type="Gene3D" id="3.40.50.10490">
    <property type="entry name" value="Glucose-6-phosphate isomerase like protein, domain 1"/>
    <property type="match status" value="1"/>
</dbReference>
<dbReference type="EMBL" id="FNSL01000001">
    <property type="protein sequence ID" value="SEB58421.1"/>
    <property type="molecule type" value="Genomic_DNA"/>
</dbReference>
<keyword evidence="1" id="KW-0456">Lyase</keyword>
<sequence>MTTATEIASEAYRDIERFSTADMLSAMLDGQRAAVDAAAAALPALEEAVEAAAKRLANPESRLIYVGAGTSGRVAMLDAVELYPTFGWPEERSLFLLAGGSISVAEARESAEDDTDAGRAEIDAVNCGPQDVVVGLAASGSTPYTLAAIEAAKARGALTIGIANNPGSALLESADCAVLLETGAEVLAGSTRMAAGTSQKIAMNLFSTAVMMRLGKVYRGRMVDMKPSNRKLVRRAVEMLMQVADCDEASARRALEETEFHVKPAVLVLRGLSAGEAKAALDRNGDDLHRALAELG</sequence>
<dbReference type="PROSITE" id="PS51464">
    <property type="entry name" value="SIS"/>
    <property type="match status" value="1"/>
</dbReference>
<organism evidence="4 5">
    <name type="scientific">Nitratireductor aquibiodomus</name>
    <dbReference type="NCBI Taxonomy" id="204799"/>
    <lineage>
        <taxon>Bacteria</taxon>
        <taxon>Pseudomonadati</taxon>
        <taxon>Pseudomonadota</taxon>
        <taxon>Alphaproteobacteria</taxon>
        <taxon>Hyphomicrobiales</taxon>
        <taxon>Phyllobacteriaceae</taxon>
        <taxon>Nitratireductor</taxon>
    </lineage>
</organism>
<dbReference type="GO" id="GO:0097367">
    <property type="term" value="F:carbohydrate derivative binding"/>
    <property type="evidence" value="ECO:0007669"/>
    <property type="project" value="InterPro"/>
</dbReference>
<dbReference type="NCBIfam" id="NF009222">
    <property type="entry name" value="PRK12570.1"/>
    <property type="match status" value="1"/>
</dbReference>
<dbReference type="SUPFAM" id="SSF53697">
    <property type="entry name" value="SIS domain"/>
    <property type="match status" value="1"/>
</dbReference>
<evidence type="ECO:0000313" key="4">
    <source>
        <dbReference type="EMBL" id="SEB58421.1"/>
    </source>
</evidence>
<dbReference type="GO" id="GO:0016803">
    <property type="term" value="F:ether hydrolase activity"/>
    <property type="evidence" value="ECO:0007669"/>
    <property type="project" value="TreeGrafter"/>
</dbReference>
<protein>
    <submittedName>
        <fullName evidence="4">N-acetylmuramic acid 6-phosphate etherase</fullName>
    </submittedName>
</protein>
<dbReference type="GO" id="GO:0046348">
    <property type="term" value="P:amino sugar catabolic process"/>
    <property type="evidence" value="ECO:0007669"/>
    <property type="project" value="InterPro"/>
</dbReference>
<keyword evidence="2" id="KW-0119">Carbohydrate metabolism</keyword>
<feature type="domain" description="SIS" evidence="3">
    <location>
        <begin position="52"/>
        <end position="216"/>
    </location>
</feature>
<reference evidence="5" key="1">
    <citation type="submission" date="2016-10" db="EMBL/GenBank/DDBJ databases">
        <authorList>
            <person name="Varghese N."/>
            <person name="Submissions S."/>
        </authorList>
    </citation>
    <scope>NUCLEOTIDE SEQUENCE [LARGE SCALE GENOMIC DNA]</scope>
    <source>
        <strain evidence="5">ES.061</strain>
    </source>
</reference>
<dbReference type="InterPro" id="IPR001347">
    <property type="entry name" value="SIS_dom"/>
</dbReference>
<dbReference type="Pfam" id="PF22645">
    <property type="entry name" value="GKRP_SIS_N"/>
    <property type="match status" value="1"/>
</dbReference>
<dbReference type="CDD" id="cd05007">
    <property type="entry name" value="SIS_Etherase"/>
    <property type="match status" value="1"/>
</dbReference>
<evidence type="ECO:0000256" key="2">
    <source>
        <dbReference type="ARBA" id="ARBA00023277"/>
    </source>
</evidence>
<keyword evidence="5" id="KW-1185">Reference proteome</keyword>
<proteinExistence type="predicted"/>
<dbReference type="Gene3D" id="1.10.8.1080">
    <property type="match status" value="1"/>
</dbReference>
<dbReference type="AlphaFoldDB" id="A0A1H4KIU8"/>
<dbReference type="InterPro" id="IPR005488">
    <property type="entry name" value="Etherase_MurQ"/>
</dbReference>
<dbReference type="Proteomes" id="UP000199064">
    <property type="component" value="Unassembled WGS sequence"/>
</dbReference>
<dbReference type="NCBIfam" id="NF003915">
    <property type="entry name" value="PRK05441.1"/>
    <property type="match status" value="1"/>
</dbReference>
<dbReference type="GO" id="GO:0009254">
    <property type="term" value="P:peptidoglycan turnover"/>
    <property type="evidence" value="ECO:0007669"/>
    <property type="project" value="TreeGrafter"/>
</dbReference>
<dbReference type="InterPro" id="IPR040190">
    <property type="entry name" value="MURQ/GCKR"/>
</dbReference>
<dbReference type="PANTHER" id="PTHR10088:SF4">
    <property type="entry name" value="GLUCOKINASE REGULATORY PROTEIN"/>
    <property type="match status" value="1"/>
</dbReference>
<gene>
    <name evidence="4" type="ORF">SAMN05216452_2283</name>
</gene>
<dbReference type="PANTHER" id="PTHR10088">
    <property type="entry name" value="GLUCOKINASE REGULATORY PROTEIN"/>
    <property type="match status" value="1"/>
</dbReference>
<evidence type="ECO:0000313" key="5">
    <source>
        <dbReference type="Proteomes" id="UP000199064"/>
    </source>
</evidence>
<name>A0A1H4KIU8_9HYPH</name>
<dbReference type="InterPro" id="IPR046348">
    <property type="entry name" value="SIS_dom_sf"/>
</dbReference>
<dbReference type="RefSeq" id="WP_090328888.1">
    <property type="nucleotide sequence ID" value="NZ_FNSL01000001.1"/>
</dbReference>